<dbReference type="AlphaFoldDB" id="A0A1H4ASI6"/>
<proteinExistence type="predicted"/>
<evidence type="ECO:0000313" key="2">
    <source>
        <dbReference type="Proteomes" id="UP000198951"/>
    </source>
</evidence>
<dbReference type="InterPro" id="IPR050509">
    <property type="entry name" value="CoA-transferase_III"/>
</dbReference>
<dbReference type="Proteomes" id="UP000198951">
    <property type="component" value="Unassembled WGS sequence"/>
</dbReference>
<gene>
    <name evidence="1" type="ORF">SAMN05443667_10431</name>
</gene>
<dbReference type="PANTHER" id="PTHR48228">
    <property type="entry name" value="SUCCINYL-COA--D-CITRAMALATE COA-TRANSFERASE"/>
    <property type="match status" value="1"/>
</dbReference>
<dbReference type="OrthoDB" id="9797653at2"/>
<organism evidence="1 2">
    <name type="scientific">Flavobacterium gillisiae</name>
    <dbReference type="NCBI Taxonomy" id="150146"/>
    <lineage>
        <taxon>Bacteria</taxon>
        <taxon>Pseudomonadati</taxon>
        <taxon>Bacteroidota</taxon>
        <taxon>Flavobacteriia</taxon>
        <taxon>Flavobacteriales</taxon>
        <taxon>Flavobacteriaceae</taxon>
        <taxon>Flavobacterium</taxon>
    </lineage>
</organism>
<accession>A0A1H4ASI6</accession>
<reference evidence="2" key="1">
    <citation type="submission" date="2016-10" db="EMBL/GenBank/DDBJ databases">
        <authorList>
            <person name="Varghese N."/>
            <person name="Submissions S."/>
        </authorList>
    </citation>
    <scope>NUCLEOTIDE SEQUENCE [LARGE SCALE GENOMIC DNA]</scope>
    <source>
        <strain evidence="2">DSM 22376</strain>
    </source>
</reference>
<dbReference type="PANTHER" id="PTHR48228:SF5">
    <property type="entry name" value="ALPHA-METHYLACYL-COA RACEMASE"/>
    <property type="match status" value="1"/>
</dbReference>
<keyword evidence="2" id="KW-1185">Reference proteome</keyword>
<dbReference type="Pfam" id="PF02515">
    <property type="entry name" value="CoA_transf_3"/>
    <property type="match status" value="1"/>
</dbReference>
<dbReference type="Gene3D" id="3.40.50.10540">
    <property type="entry name" value="Crotonobetainyl-coa:carnitine coa-transferase, domain 1"/>
    <property type="match status" value="1"/>
</dbReference>
<dbReference type="InterPro" id="IPR044855">
    <property type="entry name" value="CoA-Trfase_III_dom3_sf"/>
</dbReference>
<dbReference type="Gene3D" id="3.30.1540.10">
    <property type="entry name" value="formyl-coa transferase, domain 3"/>
    <property type="match status" value="1"/>
</dbReference>
<dbReference type="SUPFAM" id="SSF89796">
    <property type="entry name" value="CoA-transferase family III (CaiB/BaiF)"/>
    <property type="match status" value="1"/>
</dbReference>
<protein>
    <submittedName>
        <fullName evidence="1">Crotonobetainyl-CoA:carnitine CoA-transferase CaiB</fullName>
    </submittedName>
</protein>
<dbReference type="STRING" id="150146.SAMN05443667_10431"/>
<dbReference type="RefSeq" id="WP_091086840.1">
    <property type="nucleotide sequence ID" value="NZ_FNRD01000004.1"/>
</dbReference>
<sequence>MQEILPLEGIKILDFTRLLPGPLGTHMLSQMGAEVMKIESPKRMDYTRYYQPQIKGVSTLFHTLNHTKKQLIIDYETSEGYQQIVEEIKLADVLVEQFRPGAMESFNLSFDTVKKINPNIVYISVTGYGQSGDKKEAAGHDLNYMAETGLLSMNRDEQGKPVLPGFQLADIAGGSFMLVSACTSGLLAQRLRKTPQYIDVSLFDATLALGAIAQGMLQGKADYNQMPFLSGGLVNYNVYECSDKKWIALGALELKFWNSFCDMVQRPLWKTSDISTLVTDFFDKNQLEELFKTKTRDEWVVMASSFDVCLSPVLEVKEVYEQKHTKDRAVFKEIKIDEEQIYIYDKPYKNYMD</sequence>
<name>A0A1H4ASI6_9FLAO</name>
<evidence type="ECO:0000313" key="1">
    <source>
        <dbReference type="EMBL" id="SEA38859.1"/>
    </source>
</evidence>
<keyword evidence="1" id="KW-0808">Transferase</keyword>
<dbReference type="InterPro" id="IPR023606">
    <property type="entry name" value="CoA-Trfase_III_dom_1_sf"/>
</dbReference>
<dbReference type="GO" id="GO:0016740">
    <property type="term" value="F:transferase activity"/>
    <property type="evidence" value="ECO:0007669"/>
    <property type="project" value="UniProtKB-KW"/>
</dbReference>
<dbReference type="InterPro" id="IPR003673">
    <property type="entry name" value="CoA-Trfase_fam_III"/>
</dbReference>
<dbReference type="EMBL" id="FNRD01000004">
    <property type="protein sequence ID" value="SEA38859.1"/>
    <property type="molecule type" value="Genomic_DNA"/>
</dbReference>